<dbReference type="EMBL" id="BORW01000016">
    <property type="protein sequence ID" value="GIO68298.1"/>
    <property type="molecule type" value="Genomic_DNA"/>
</dbReference>
<organism evidence="1 2">
    <name type="scientific">Paenibacillus cookii</name>
    <dbReference type="NCBI Taxonomy" id="157839"/>
    <lineage>
        <taxon>Bacteria</taxon>
        <taxon>Bacillati</taxon>
        <taxon>Bacillota</taxon>
        <taxon>Bacilli</taxon>
        <taxon>Bacillales</taxon>
        <taxon>Paenibacillaceae</taxon>
        <taxon>Paenibacillus</taxon>
    </lineage>
</organism>
<dbReference type="PROSITE" id="PS51257">
    <property type="entry name" value="PROKAR_LIPOPROTEIN"/>
    <property type="match status" value="1"/>
</dbReference>
<keyword evidence="2" id="KW-1185">Reference proteome</keyword>
<comment type="caution">
    <text evidence="1">The sequence shown here is derived from an EMBL/GenBank/DDBJ whole genome shotgun (WGS) entry which is preliminary data.</text>
</comment>
<gene>
    <name evidence="1" type="ORF">J21TS3_31190</name>
</gene>
<accession>A0ABQ4LZE2</accession>
<dbReference type="RefSeq" id="WP_212950736.1">
    <property type="nucleotide sequence ID" value="NZ_BORW01000016.1"/>
</dbReference>
<proteinExistence type="predicted"/>
<name>A0ABQ4LZE2_9BACL</name>
<evidence type="ECO:0000313" key="2">
    <source>
        <dbReference type="Proteomes" id="UP000680638"/>
    </source>
</evidence>
<reference evidence="1 2" key="1">
    <citation type="submission" date="2021-03" db="EMBL/GenBank/DDBJ databases">
        <title>Antimicrobial resistance genes in bacteria isolated from Japanese honey, and their potential for conferring macrolide and lincosamide resistance in the American foulbrood pathogen Paenibacillus larvae.</title>
        <authorList>
            <person name="Okamoto M."/>
            <person name="Kumagai M."/>
            <person name="Kanamori H."/>
            <person name="Takamatsu D."/>
        </authorList>
    </citation>
    <scope>NUCLEOTIDE SEQUENCE [LARGE SCALE GENOMIC DNA]</scope>
    <source>
        <strain evidence="1 2">J21TS3</strain>
    </source>
</reference>
<evidence type="ECO:0000313" key="1">
    <source>
        <dbReference type="EMBL" id="GIO68298.1"/>
    </source>
</evidence>
<dbReference type="Pfam" id="PF14270">
    <property type="entry name" value="DUF4358"/>
    <property type="match status" value="1"/>
</dbReference>
<evidence type="ECO:0008006" key="3">
    <source>
        <dbReference type="Google" id="ProtNLM"/>
    </source>
</evidence>
<dbReference type="InterPro" id="IPR025648">
    <property type="entry name" value="DUF4358"/>
</dbReference>
<sequence length="165" mass="18138">MNTPWKGKTRGWLAAILAIAVVIGLLSGCAGGRGKGTAATSLDEIGEKIGQAADLKEMKKGDLKKLQKLYNIDPDAVEGFILYTSNSNVRADEWAVIQLKDPQQAENVKAGIGQRIAAQKIKFKDYRPNEFFLVENHVLKTKGSFVFFAVSQEAEQMEKAFDDAF</sequence>
<protein>
    <recommendedName>
        <fullName evidence="3">DUF4358 domain-containing protein</fullName>
    </recommendedName>
</protein>
<dbReference type="Proteomes" id="UP000680638">
    <property type="component" value="Unassembled WGS sequence"/>
</dbReference>